<comment type="caution">
    <text evidence="2">The sequence shown here is derived from an EMBL/GenBank/DDBJ whole genome shotgun (WGS) entry which is preliminary data.</text>
</comment>
<feature type="coiled-coil region" evidence="1">
    <location>
        <begin position="53"/>
        <end position="80"/>
    </location>
</feature>
<proteinExistence type="predicted"/>
<evidence type="ECO:0000313" key="2">
    <source>
        <dbReference type="EMBL" id="KKN18267.1"/>
    </source>
</evidence>
<organism evidence="2">
    <name type="scientific">marine sediment metagenome</name>
    <dbReference type="NCBI Taxonomy" id="412755"/>
    <lineage>
        <taxon>unclassified sequences</taxon>
        <taxon>metagenomes</taxon>
        <taxon>ecological metagenomes</taxon>
    </lineage>
</organism>
<keyword evidence="1" id="KW-0175">Coiled coil</keyword>
<protein>
    <submittedName>
        <fullName evidence="2">Uncharacterized protein</fullName>
    </submittedName>
</protein>
<accession>A0A0F9P1Q2</accession>
<reference evidence="2" key="1">
    <citation type="journal article" date="2015" name="Nature">
        <title>Complex archaea that bridge the gap between prokaryotes and eukaryotes.</title>
        <authorList>
            <person name="Spang A."/>
            <person name="Saw J.H."/>
            <person name="Jorgensen S.L."/>
            <person name="Zaremba-Niedzwiedzka K."/>
            <person name="Martijn J."/>
            <person name="Lind A.E."/>
            <person name="van Eijk R."/>
            <person name="Schleper C."/>
            <person name="Guy L."/>
            <person name="Ettema T.J."/>
        </authorList>
    </citation>
    <scope>NUCLEOTIDE SEQUENCE</scope>
</reference>
<dbReference type="EMBL" id="LAZR01003444">
    <property type="protein sequence ID" value="KKN18267.1"/>
    <property type="molecule type" value="Genomic_DNA"/>
</dbReference>
<gene>
    <name evidence="2" type="ORF">LCGC14_0957560</name>
</gene>
<name>A0A0F9P1Q2_9ZZZZ</name>
<dbReference type="AlphaFoldDB" id="A0A0F9P1Q2"/>
<evidence type="ECO:0000256" key="1">
    <source>
        <dbReference type="SAM" id="Coils"/>
    </source>
</evidence>
<sequence length="106" mass="12081">MDAKIKALSIAFKKGTKGFKSFLKAVSHIQGSMSLFTLHIEHYNSLERDAIKLAHLTGDLDSAKERVAQLEQKAKDISRTTIHSFARVYKKLYEREYNRLAQGRAN</sequence>